<dbReference type="Proteomes" id="UP001497680">
    <property type="component" value="Unassembled WGS sequence"/>
</dbReference>
<protein>
    <submittedName>
        <fullName evidence="1">Uncharacterized protein</fullName>
    </submittedName>
</protein>
<gene>
    <name evidence="1" type="ORF">F4821DRAFT_164288</name>
</gene>
<organism evidence="1 2">
    <name type="scientific">Hypoxylon rubiginosum</name>
    <dbReference type="NCBI Taxonomy" id="110542"/>
    <lineage>
        <taxon>Eukaryota</taxon>
        <taxon>Fungi</taxon>
        <taxon>Dikarya</taxon>
        <taxon>Ascomycota</taxon>
        <taxon>Pezizomycotina</taxon>
        <taxon>Sordariomycetes</taxon>
        <taxon>Xylariomycetidae</taxon>
        <taxon>Xylariales</taxon>
        <taxon>Hypoxylaceae</taxon>
        <taxon>Hypoxylon</taxon>
    </lineage>
</organism>
<name>A0ACC0CWX5_9PEZI</name>
<keyword evidence="2" id="KW-1185">Reference proteome</keyword>
<accession>A0ACC0CWX5</accession>
<dbReference type="EMBL" id="MU394331">
    <property type="protein sequence ID" value="KAI6084937.1"/>
    <property type="molecule type" value="Genomic_DNA"/>
</dbReference>
<evidence type="ECO:0000313" key="2">
    <source>
        <dbReference type="Proteomes" id="UP001497680"/>
    </source>
</evidence>
<evidence type="ECO:0000313" key="1">
    <source>
        <dbReference type="EMBL" id="KAI6084937.1"/>
    </source>
</evidence>
<reference evidence="1 2" key="1">
    <citation type="journal article" date="2022" name="New Phytol.">
        <title>Ecological generalism drives hyperdiversity of secondary metabolite gene clusters in xylarialean endophytes.</title>
        <authorList>
            <person name="Franco M.E.E."/>
            <person name="Wisecaver J.H."/>
            <person name="Arnold A.E."/>
            <person name="Ju Y.M."/>
            <person name="Slot J.C."/>
            <person name="Ahrendt S."/>
            <person name="Moore L.P."/>
            <person name="Eastman K.E."/>
            <person name="Scott K."/>
            <person name="Konkel Z."/>
            <person name="Mondo S.J."/>
            <person name="Kuo A."/>
            <person name="Hayes R.D."/>
            <person name="Haridas S."/>
            <person name="Andreopoulos B."/>
            <person name="Riley R."/>
            <person name="LaButti K."/>
            <person name="Pangilinan J."/>
            <person name="Lipzen A."/>
            <person name="Amirebrahimi M."/>
            <person name="Yan J."/>
            <person name="Adam C."/>
            <person name="Keymanesh K."/>
            <person name="Ng V."/>
            <person name="Louie K."/>
            <person name="Northen T."/>
            <person name="Drula E."/>
            <person name="Henrissat B."/>
            <person name="Hsieh H.M."/>
            <person name="Youens-Clark K."/>
            <person name="Lutzoni F."/>
            <person name="Miadlikowska J."/>
            <person name="Eastwood D.C."/>
            <person name="Hamelin R.C."/>
            <person name="Grigoriev I.V."/>
            <person name="U'Ren J.M."/>
        </authorList>
    </citation>
    <scope>NUCLEOTIDE SEQUENCE [LARGE SCALE GENOMIC DNA]</scope>
    <source>
        <strain evidence="1 2">ER1909</strain>
    </source>
</reference>
<comment type="caution">
    <text evidence="1">The sequence shown here is derived from an EMBL/GenBank/DDBJ whole genome shotgun (WGS) entry which is preliminary data.</text>
</comment>
<proteinExistence type="predicted"/>
<sequence length="1097" mass="124457">MDPFVALGAAGTIATFIEMSYKLVSNACSIYQSASGSSSEDEQLGMVIGELNKLCTSMLSTKPTLDRSDAEKSLDEVAERCVGLSSKLLDILSRCNTKDPHSLKQSAAAALRSKWAKREKKELEKQVGDCRALFHLQLTKIMGTDLVGGLKKLAKTGIANANEVAALRRHVVRLEEGVILSSIGKGAQEQLKALHQLSDSVLRSITSRCILESLAFPELNQRYLKVGKAYSETFEWIFEDNPKKNEKALRGKMLFTQWLESGDGIFHIAGKPGCGKSTLMKFVAKHDRTWDLLDTWASGRKLVFGKHFFWRPGGYLENSIPGLLRTLLYDILQQCLDLVPFIFPQKWDYAKDIPPQAPINLQFDEDELIDAFKQLFNNRNLYADRCFFIMIDGLDELRETRDTGHKDLRELLLSWVEKSSGAVKICVSSREHDVLLTHFSKIQSIRLQDLTDGDIRHYVKDKLEKNENYRQMRKPDYEPDALVTQVTARASGVFLWVALVVRLLDDACDDYNDVDNNYDAFDELQDRIDSLPRELEELFNQLFDSIDDGDKKQSTQTFAIMLQLLGEDIPRFSLFRYSFLSDYNHNPNLTSDSNFIEQDCLREDEGALENRLRKARRRLYKHCKGLLEVIESDDDLQFRSAANFSGQRYCAIPTKHDKFTKFMDTLLKQGIGLVHRSIQEYLEQKIKSSKLQHENDKYDIVGAVCQTYVAELIAINIRLPGCADTFYAAELLSIFEAISQLPKGTLQDECIAALHNLDKTRRLIQEPRLLEYDSLHDIIIPIMDDTYGRFSVAHLAVSAGFCEYFTTADTSYLQRDIENGSLLSVFVHIFTWNFKRLKPEKHIDMLRLLFGRGCSPNQTVTLVDKGGPDIDTSLWGAFLLTIIRIRPEVFADPEVYEAVLIFLEFGANPNLPFLELPDLCFFVNINMSVQSSSPLLSLRESAPIKINFRSHRLREQRSWWDKQVEFFESRDKKPRQTTLRKIMIHINPPQLESILHFIDKNSGVQQVPALVEGTSCAPEPELLSNPDDSDADNSERESVAEEHGGDSTLADMDTAGSTEEKIRTNVLSSVGRALGNPAFTFTLGILLAYGVTRSIKR</sequence>